<keyword evidence="9 12" id="KW-0472">Membrane</keyword>
<evidence type="ECO:0000256" key="3">
    <source>
        <dbReference type="ARBA" id="ARBA00022448"/>
    </source>
</evidence>
<dbReference type="Pfam" id="PF00006">
    <property type="entry name" value="ATP-synt_ab"/>
    <property type="match status" value="1"/>
</dbReference>
<evidence type="ECO:0000256" key="13">
    <source>
        <dbReference type="RuleBase" id="RU000339"/>
    </source>
</evidence>
<comment type="similarity">
    <text evidence="2 12 13">Belongs to the ATPase alpha/beta chains family.</text>
</comment>
<name>A0A8A2H8U3_9CHLO</name>
<dbReference type="InterPro" id="IPR020003">
    <property type="entry name" value="ATPase_a/bsu_AS"/>
</dbReference>
<dbReference type="PROSITE" id="PS00152">
    <property type="entry name" value="ATPASE_ALPHA_BETA"/>
    <property type="match status" value="1"/>
</dbReference>
<evidence type="ECO:0000256" key="2">
    <source>
        <dbReference type="ARBA" id="ARBA00008936"/>
    </source>
</evidence>
<dbReference type="PANTHER" id="PTHR48082">
    <property type="entry name" value="ATP SYNTHASE SUBUNIT ALPHA, MITOCHONDRIAL"/>
    <property type="match status" value="1"/>
</dbReference>
<dbReference type="InterPro" id="IPR023366">
    <property type="entry name" value="ATP_synth_asu-like_sf"/>
</dbReference>
<evidence type="ECO:0000256" key="5">
    <source>
        <dbReference type="ARBA" id="ARBA00022781"/>
    </source>
</evidence>
<comment type="subcellular location">
    <subcellularLocation>
        <location evidence="1">Membrane</location>
        <topology evidence="1">Peripheral membrane protein</topology>
    </subcellularLocation>
    <subcellularLocation>
        <location evidence="12 14">Plastid</location>
        <location evidence="12 14">Chloroplast thylakoid membrane</location>
        <topology evidence="12 14">Peripheral membrane protein</topology>
    </subcellularLocation>
</comment>
<evidence type="ECO:0000256" key="8">
    <source>
        <dbReference type="ARBA" id="ARBA00023065"/>
    </source>
</evidence>
<dbReference type="CDD" id="cd18116">
    <property type="entry name" value="ATP-synt_F1_alpha_N"/>
    <property type="match status" value="1"/>
</dbReference>
<dbReference type="SUPFAM" id="SSF52540">
    <property type="entry name" value="P-loop containing nucleoside triphosphate hydrolases"/>
    <property type="match status" value="1"/>
</dbReference>
<dbReference type="GO" id="GO:0043531">
    <property type="term" value="F:ADP binding"/>
    <property type="evidence" value="ECO:0007669"/>
    <property type="project" value="TreeGrafter"/>
</dbReference>
<evidence type="ECO:0000259" key="16">
    <source>
        <dbReference type="Pfam" id="PF00006"/>
    </source>
</evidence>
<feature type="binding site" evidence="12">
    <location>
        <begin position="183"/>
        <end position="190"/>
    </location>
    <ligand>
        <name>ATP</name>
        <dbReference type="ChEBI" id="CHEBI:30616"/>
    </ligand>
</feature>
<dbReference type="InterPro" id="IPR000194">
    <property type="entry name" value="ATPase_F1/V1/A1_a/bsu_nucl-bd"/>
</dbReference>
<dbReference type="InterPro" id="IPR038376">
    <property type="entry name" value="ATP_synth_asu_C_sf"/>
</dbReference>
<dbReference type="Gene3D" id="3.40.50.300">
    <property type="entry name" value="P-loop containing nucleotide triphosphate hydrolases"/>
    <property type="match status" value="1"/>
</dbReference>
<dbReference type="FunFam" id="3.40.50.300:FF:000002">
    <property type="entry name" value="ATP synthase subunit alpha"/>
    <property type="match status" value="1"/>
</dbReference>
<feature type="domain" description="ATPase F1/V1/A1 complex alpha/beta subunit nucleotide-binding" evidence="16">
    <location>
        <begin position="163"/>
        <end position="378"/>
    </location>
</feature>
<dbReference type="GO" id="GO:0046933">
    <property type="term" value="F:proton-transporting ATP synthase activity, rotational mechanism"/>
    <property type="evidence" value="ECO:0007669"/>
    <property type="project" value="UniProtKB-UniRule"/>
</dbReference>
<keyword evidence="8 12" id="KW-0406">Ion transport</keyword>
<accession>A0A8A2H8U3</accession>
<gene>
    <name evidence="12 15 19" type="primary">atpA</name>
</gene>
<keyword evidence="7 12" id="KW-1278">Translocase</keyword>
<keyword evidence="11 12" id="KW-0066">ATP synthesis</keyword>
<dbReference type="FunFam" id="2.40.30.20:FF:000001">
    <property type="entry name" value="ATP synthase subunit alpha"/>
    <property type="match status" value="1"/>
</dbReference>
<keyword evidence="6 12" id="KW-0067">ATP-binding</keyword>
<dbReference type="CDD" id="cd18113">
    <property type="entry name" value="ATP-synt_F1_alpha_C"/>
    <property type="match status" value="1"/>
</dbReference>
<evidence type="ECO:0000256" key="11">
    <source>
        <dbReference type="ARBA" id="ARBA00023310"/>
    </source>
</evidence>
<dbReference type="Pfam" id="PF02874">
    <property type="entry name" value="ATP-synt_ab_N"/>
    <property type="match status" value="1"/>
</dbReference>
<evidence type="ECO:0000259" key="17">
    <source>
        <dbReference type="Pfam" id="PF00306"/>
    </source>
</evidence>
<feature type="site" description="Required for activity" evidence="12">
    <location>
        <position position="376"/>
    </location>
</feature>
<geneLocation type="chloroplast" evidence="19"/>
<keyword evidence="12 14" id="KW-0793">Thylakoid</keyword>
<dbReference type="PIRSF" id="PIRSF039088">
    <property type="entry name" value="F_ATPase_subunit_alpha"/>
    <property type="match status" value="1"/>
</dbReference>
<dbReference type="EC" id="7.1.2.2" evidence="12 15"/>
<dbReference type="EMBL" id="MW077730">
    <property type="protein sequence ID" value="QSV37311.1"/>
    <property type="molecule type" value="Genomic_DNA"/>
</dbReference>
<evidence type="ECO:0000256" key="15">
    <source>
        <dbReference type="RuleBase" id="RU004286"/>
    </source>
</evidence>
<dbReference type="NCBIfam" id="NF009884">
    <property type="entry name" value="PRK13343.1"/>
    <property type="match status" value="1"/>
</dbReference>
<evidence type="ECO:0000256" key="4">
    <source>
        <dbReference type="ARBA" id="ARBA00022741"/>
    </source>
</evidence>
<evidence type="ECO:0000256" key="10">
    <source>
        <dbReference type="ARBA" id="ARBA00023196"/>
    </source>
</evidence>
<dbReference type="Pfam" id="PF00306">
    <property type="entry name" value="ATP-synt_ab_C"/>
    <property type="match status" value="1"/>
</dbReference>
<dbReference type="GO" id="GO:0009535">
    <property type="term" value="C:chloroplast thylakoid membrane"/>
    <property type="evidence" value="ECO:0007669"/>
    <property type="project" value="UniProtKB-SubCell"/>
</dbReference>
<reference evidence="19" key="1">
    <citation type="journal article" date="2021" name="Mitochondrial DNA Part B Resour">
        <title>A gene-rich and compact chloroplast genome of the green alga Nephroselmis pyriformis (N.Carter) Ettl 1982 from the shores of Mersin (Eastern Mediterranean Sea).</title>
        <authorList>
            <person name="Gastineau R."/>
            <person name="Konucu M."/>
            <person name="Tekdal D."/>
            <person name="Lemieux C."/>
            <person name="Turmel M."/>
            <person name="Witkowski A."/>
            <person name="Eker-Develi E."/>
        </authorList>
    </citation>
    <scope>NUCLEOTIDE SEQUENCE</scope>
    <source>
        <strain evidence="19">MED1</strain>
    </source>
</reference>
<proteinExistence type="inferred from homology"/>
<dbReference type="AlphaFoldDB" id="A0A8A2H8U3"/>
<keyword evidence="14 19" id="KW-0150">Chloroplast</keyword>
<dbReference type="InterPro" id="IPR033732">
    <property type="entry name" value="ATP_synth_F1_a_nt-bd_dom"/>
</dbReference>
<evidence type="ECO:0000259" key="18">
    <source>
        <dbReference type="Pfam" id="PF02874"/>
    </source>
</evidence>
<dbReference type="CDD" id="cd01132">
    <property type="entry name" value="F1-ATPase_alpha_CD"/>
    <property type="match status" value="1"/>
</dbReference>
<comment type="function">
    <text evidence="12 15">Produces ATP from ADP in the presence of a proton gradient across the membrane. The alpha chain is a regulatory subunit.</text>
</comment>
<evidence type="ECO:0000256" key="7">
    <source>
        <dbReference type="ARBA" id="ARBA00022967"/>
    </source>
</evidence>
<feature type="domain" description="ATP synthase alpha subunit C-terminal" evidence="17">
    <location>
        <begin position="385"/>
        <end position="509"/>
    </location>
</feature>
<dbReference type="SUPFAM" id="SSF50615">
    <property type="entry name" value="N-terminal domain of alpha and beta subunits of F1 ATP synthase"/>
    <property type="match status" value="1"/>
</dbReference>
<keyword evidence="3 12" id="KW-0813">Transport</keyword>
<keyword evidence="4 12" id="KW-0547">Nucleotide-binding</keyword>
<dbReference type="NCBIfam" id="TIGR00962">
    <property type="entry name" value="atpA"/>
    <property type="match status" value="1"/>
</dbReference>
<dbReference type="InterPro" id="IPR005294">
    <property type="entry name" value="ATP_synth_F1_asu"/>
</dbReference>
<evidence type="ECO:0000256" key="14">
    <source>
        <dbReference type="RuleBase" id="RU000341"/>
    </source>
</evidence>
<evidence type="ECO:0000256" key="12">
    <source>
        <dbReference type="HAMAP-Rule" id="MF_01346"/>
    </source>
</evidence>
<feature type="domain" description="ATPase F1/V1/A1 complex alpha/beta subunit N-terminal" evidence="18">
    <location>
        <begin position="41"/>
        <end position="106"/>
    </location>
</feature>
<keyword evidence="10 12" id="KW-0139">CF(1)</keyword>
<sequence length="517" mass="56107">MTYILEQDQSEHSMVKIRPDEISSIIRQQIEQYNQEVKVVNVGTVLQVGDGIARIYGLEKVMAGELLEFADGTVGIALNLESDNVGAVLMGLGRNIQEGSSVKATGKIAQVPVGEAFLGRIVNALARPIDGKGEIAADDSRLLEAMAPGIISRRSVYEPLQTGLIAVDAMIPIGRGQRELIIGDRQTGKTAVATDTILNQKGKDVICVYVAIGQKASSVSQIVSTLEAKGGMDYTIVVAENADAPATLQYLAPYTGAALAEYFMYTNRHTLVIYDDLSKQAQAYREMSLLLRRPPGREAYPGDVFYLHSRLLERAAKLSNELGEGSMTALPIIETQGGDVSAYIPTNVISITDGQIFLSADIFNSGIRPAINVGISVSRVGSAAQVKAMKQVAGKLKLELAQFAELEAFAQFASDLDQATQAQLARGVRLRELLKQNQSAPLSVAEQVATIYTGINGFLEDIEPSDVRQYLEELRAYINTNKPQYTEIIESSNTFTPEAEELVKEAIKESKEIFKAK</sequence>
<dbReference type="GeneID" id="69223274"/>
<evidence type="ECO:0000256" key="1">
    <source>
        <dbReference type="ARBA" id="ARBA00004170"/>
    </source>
</evidence>
<dbReference type="GO" id="GO:0005524">
    <property type="term" value="F:ATP binding"/>
    <property type="evidence" value="ECO:0007669"/>
    <property type="project" value="UniProtKB-UniRule"/>
</dbReference>
<evidence type="ECO:0000313" key="19">
    <source>
        <dbReference type="EMBL" id="QSV37311.1"/>
    </source>
</evidence>
<dbReference type="SUPFAM" id="SSF47917">
    <property type="entry name" value="C-terminal domain of alpha and beta subunits of F1 ATP synthase"/>
    <property type="match status" value="1"/>
</dbReference>
<dbReference type="GO" id="GO:0045259">
    <property type="term" value="C:proton-transporting ATP synthase complex"/>
    <property type="evidence" value="ECO:0007669"/>
    <property type="project" value="UniProtKB-KW"/>
</dbReference>
<dbReference type="InterPro" id="IPR000793">
    <property type="entry name" value="ATP_synth_asu_C"/>
</dbReference>
<protein>
    <recommendedName>
        <fullName evidence="12 15">ATP synthase subunit alpha, chloroplastic</fullName>
        <ecNumber evidence="12 15">7.1.2.2</ecNumber>
    </recommendedName>
    <alternativeName>
        <fullName evidence="12">ATP synthase F1 sector subunit alpha</fullName>
    </alternativeName>
    <alternativeName>
        <fullName evidence="12">F-ATPase subunit alpha</fullName>
    </alternativeName>
</protein>
<dbReference type="Gene3D" id="1.20.150.20">
    <property type="entry name" value="ATP synthase alpha/beta chain, C-terminal domain"/>
    <property type="match status" value="1"/>
</dbReference>
<dbReference type="InterPro" id="IPR036121">
    <property type="entry name" value="ATPase_F1/V1/A1_a/bsu_N_sf"/>
</dbReference>
<keyword evidence="5 12" id="KW-0375">Hydrogen ion transport</keyword>
<keyword evidence="15 19" id="KW-0934">Plastid</keyword>
<dbReference type="HAMAP" id="MF_01346">
    <property type="entry name" value="ATP_synth_alpha_bact"/>
    <property type="match status" value="1"/>
</dbReference>
<dbReference type="PANTHER" id="PTHR48082:SF2">
    <property type="entry name" value="ATP SYNTHASE SUBUNIT ALPHA, MITOCHONDRIAL"/>
    <property type="match status" value="1"/>
</dbReference>
<comment type="subunit">
    <text evidence="12 15">F-type ATPases have 2 components, CF(1) - the catalytic core - and CF(0) - the membrane proton channel. CF(1) has five subunits: alpha(3), beta(3), gamma(1), delta(1), epsilon(1). CF(0) has four main subunits: a, b, b' and c.</text>
</comment>
<evidence type="ECO:0000256" key="9">
    <source>
        <dbReference type="ARBA" id="ARBA00023136"/>
    </source>
</evidence>
<evidence type="ECO:0000256" key="6">
    <source>
        <dbReference type="ARBA" id="ARBA00022840"/>
    </source>
</evidence>
<organism evidence="19">
    <name type="scientific">Nephroselmis pyriformis</name>
    <dbReference type="NCBI Taxonomy" id="156128"/>
    <lineage>
        <taxon>Eukaryota</taxon>
        <taxon>Viridiplantae</taxon>
        <taxon>Chlorophyta</taxon>
        <taxon>Nephroselmidophyceae</taxon>
        <taxon>Nephroselmidales</taxon>
        <taxon>Nephroselmidaceae</taxon>
        <taxon>Nephroselmis</taxon>
    </lineage>
</organism>
<comment type="catalytic activity">
    <reaction evidence="12 15">
        <text>ATP + H2O + 4 H(+)(in) = ADP + phosphate + 5 H(+)(out)</text>
        <dbReference type="Rhea" id="RHEA:57720"/>
        <dbReference type="ChEBI" id="CHEBI:15377"/>
        <dbReference type="ChEBI" id="CHEBI:15378"/>
        <dbReference type="ChEBI" id="CHEBI:30616"/>
        <dbReference type="ChEBI" id="CHEBI:43474"/>
        <dbReference type="ChEBI" id="CHEBI:456216"/>
        <dbReference type="EC" id="7.1.2.2"/>
    </reaction>
</comment>
<dbReference type="Gene3D" id="2.40.30.20">
    <property type="match status" value="1"/>
</dbReference>
<dbReference type="RefSeq" id="YP_010231242.1">
    <property type="nucleotide sequence ID" value="NC_059722.1"/>
</dbReference>
<dbReference type="FunFam" id="1.20.150.20:FF:000001">
    <property type="entry name" value="ATP synthase subunit alpha"/>
    <property type="match status" value="1"/>
</dbReference>
<dbReference type="InterPro" id="IPR004100">
    <property type="entry name" value="ATPase_F1/V1/A1_a/bsu_N"/>
</dbReference>
<dbReference type="InterPro" id="IPR027417">
    <property type="entry name" value="P-loop_NTPase"/>
</dbReference>